<dbReference type="AlphaFoldDB" id="A0A1N7IX58"/>
<reference evidence="2 3" key="1">
    <citation type="submission" date="2017-01" db="EMBL/GenBank/DDBJ databases">
        <authorList>
            <person name="Mah S.A."/>
            <person name="Swanson W.J."/>
            <person name="Moy G.W."/>
            <person name="Vacquier V.D."/>
        </authorList>
    </citation>
    <scope>NUCLEOTIDE SEQUENCE [LARGE SCALE GENOMIC DNA]</scope>
    <source>
        <strain evidence="2 3">DSM 11589</strain>
    </source>
</reference>
<dbReference type="InterPro" id="IPR000835">
    <property type="entry name" value="HTH_MarR-typ"/>
</dbReference>
<dbReference type="Pfam" id="PF12802">
    <property type="entry name" value="MarR_2"/>
    <property type="match status" value="1"/>
</dbReference>
<dbReference type="GO" id="GO:0003700">
    <property type="term" value="F:DNA-binding transcription factor activity"/>
    <property type="evidence" value="ECO:0007669"/>
    <property type="project" value="InterPro"/>
</dbReference>
<dbReference type="Proteomes" id="UP000185678">
    <property type="component" value="Unassembled WGS sequence"/>
</dbReference>
<dbReference type="PRINTS" id="PR00598">
    <property type="entry name" value="HTHMARR"/>
</dbReference>
<accession>A0A1N7IX58</accession>
<dbReference type="PANTHER" id="PTHR33164">
    <property type="entry name" value="TRANSCRIPTIONAL REGULATOR, MARR FAMILY"/>
    <property type="match status" value="1"/>
</dbReference>
<dbReference type="SMART" id="SM00347">
    <property type="entry name" value="HTH_MARR"/>
    <property type="match status" value="1"/>
</dbReference>
<proteinExistence type="predicted"/>
<dbReference type="InterPro" id="IPR036388">
    <property type="entry name" value="WH-like_DNA-bd_sf"/>
</dbReference>
<evidence type="ECO:0000313" key="3">
    <source>
        <dbReference type="Proteomes" id="UP000185678"/>
    </source>
</evidence>
<evidence type="ECO:0000259" key="1">
    <source>
        <dbReference type="PROSITE" id="PS50995"/>
    </source>
</evidence>
<dbReference type="GO" id="GO:0006950">
    <property type="term" value="P:response to stress"/>
    <property type="evidence" value="ECO:0007669"/>
    <property type="project" value="TreeGrafter"/>
</dbReference>
<dbReference type="Gene3D" id="1.10.10.10">
    <property type="entry name" value="Winged helix-like DNA-binding domain superfamily/Winged helix DNA-binding domain"/>
    <property type="match status" value="1"/>
</dbReference>
<dbReference type="InterPro" id="IPR036390">
    <property type="entry name" value="WH_DNA-bd_sf"/>
</dbReference>
<dbReference type="PANTHER" id="PTHR33164:SF104">
    <property type="entry name" value="TRANSCRIPTIONAL REGULATORY PROTEIN"/>
    <property type="match status" value="1"/>
</dbReference>
<name>A0A1N7IX58_9PROT</name>
<dbReference type="InterPro" id="IPR039422">
    <property type="entry name" value="MarR/SlyA-like"/>
</dbReference>
<gene>
    <name evidence="2" type="ORF">SAMN05421779_101699</name>
</gene>
<keyword evidence="3" id="KW-1185">Reference proteome</keyword>
<feature type="domain" description="HTH marR-type" evidence="1">
    <location>
        <begin position="1"/>
        <end position="136"/>
    </location>
</feature>
<dbReference type="SUPFAM" id="SSF46785">
    <property type="entry name" value="Winged helix' DNA-binding domain"/>
    <property type="match status" value="1"/>
</dbReference>
<dbReference type="EMBL" id="FTOA01000001">
    <property type="protein sequence ID" value="SIS41576.1"/>
    <property type="molecule type" value="Genomic_DNA"/>
</dbReference>
<dbReference type="STRING" id="80876.SAMN05421779_101699"/>
<organism evidence="2 3">
    <name type="scientific">Insolitispirillum peregrinum</name>
    <dbReference type="NCBI Taxonomy" id="80876"/>
    <lineage>
        <taxon>Bacteria</taxon>
        <taxon>Pseudomonadati</taxon>
        <taxon>Pseudomonadota</taxon>
        <taxon>Alphaproteobacteria</taxon>
        <taxon>Rhodospirillales</taxon>
        <taxon>Novispirillaceae</taxon>
        <taxon>Insolitispirillum</taxon>
    </lineage>
</organism>
<sequence>MEVLGRLAEASQHISRDRLLPLFERYGLQGGEFDVLATLRRSGDPCALTPTALYEATMVSSGGMTNRLDRLEKAGFIERQRHPTDRRGTLVVLTPQGRALIDELLPLHIQNEQTVLSVLTSDEQQMLNDLLRKLQGISE</sequence>
<protein>
    <submittedName>
        <fullName evidence="2">Transcriptional regulator, MarR family</fullName>
    </submittedName>
</protein>
<dbReference type="PROSITE" id="PS50995">
    <property type="entry name" value="HTH_MARR_2"/>
    <property type="match status" value="1"/>
</dbReference>
<evidence type="ECO:0000313" key="2">
    <source>
        <dbReference type="EMBL" id="SIS41576.1"/>
    </source>
</evidence>